<accession>A0A2C6MCK7</accession>
<name>A0A2C6MCK7_9FIRM</name>
<evidence type="ECO:0000313" key="2">
    <source>
        <dbReference type="Proteomes" id="UP000222564"/>
    </source>
</evidence>
<keyword evidence="2" id="KW-1185">Reference proteome</keyword>
<dbReference type="RefSeq" id="WP_099083480.1">
    <property type="nucleotide sequence ID" value="NZ_AWQQ01000080.1"/>
</dbReference>
<proteinExistence type="predicted"/>
<reference evidence="1 2" key="1">
    <citation type="submission" date="2013-09" db="EMBL/GenBank/DDBJ databases">
        <title>Biodegradation of hydrocarbons in the deep terrestrial subsurface : characterization of a microbial consortium composed of two Desulfotomaculum species originating from a deep geological formation.</title>
        <authorList>
            <person name="Aullo T."/>
            <person name="Berlendis S."/>
            <person name="Lascourreges J.-F."/>
            <person name="Dessort D."/>
            <person name="Saint-Laurent S."/>
            <person name="Schraauwers B."/>
            <person name="Mas J."/>
            <person name="Magot M."/>
            <person name="Ranchou-Peyruse A."/>
        </authorList>
    </citation>
    <scope>NUCLEOTIDE SEQUENCE [LARGE SCALE GENOMIC DNA]</scope>
    <source>
        <strain evidence="1 2">Bs107</strain>
    </source>
</reference>
<evidence type="ECO:0000313" key="1">
    <source>
        <dbReference type="EMBL" id="PHJ37778.1"/>
    </source>
</evidence>
<dbReference type="AlphaFoldDB" id="A0A2C6MCK7"/>
<dbReference type="Proteomes" id="UP000222564">
    <property type="component" value="Unassembled WGS sequence"/>
</dbReference>
<comment type="caution">
    <text evidence="1">The sequence shown here is derived from an EMBL/GenBank/DDBJ whole genome shotgun (WGS) entry which is preliminary data.</text>
</comment>
<dbReference type="OrthoDB" id="1787528at2"/>
<dbReference type="EMBL" id="AWQQ01000080">
    <property type="protein sequence ID" value="PHJ37778.1"/>
    <property type="molecule type" value="Genomic_DNA"/>
</dbReference>
<gene>
    <name evidence="1" type="ORF">P378_14010</name>
</gene>
<sequence length="61" mass="7227">MAKTRGTINRPEAEKIARQITRETREERFFGYEPEDDYAQGIPGWLSFFKTEERTSFVIIL</sequence>
<protein>
    <submittedName>
        <fullName evidence="1">Uncharacterized protein</fullName>
    </submittedName>
</protein>
<organism evidence="1 2">
    <name type="scientific">Desulforamulus profundi</name>
    <dbReference type="NCBI Taxonomy" id="1383067"/>
    <lineage>
        <taxon>Bacteria</taxon>
        <taxon>Bacillati</taxon>
        <taxon>Bacillota</taxon>
        <taxon>Clostridia</taxon>
        <taxon>Eubacteriales</taxon>
        <taxon>Peptococcaceae</taxon>
        <taxon>Desulforamulus</taxon>
    </lineage>
</organism>